<dbReference type="OrthoDB" id="4763081at2759"/>
<dbReference type="Proteomes" id="UP000754883">
    <property type="component" value="Unassembled WGS sequence"/>
</dbReference>
<organism evidence="1 2">
    <name type="scientific">Clonostachys byssicola</name>
    <dbReference type="NCBI Taxonomy" id="160290"/>
    <lineage>
        <taxon>Eukaryota</taxon>
        <taxon>Fungi</taxon>
        <taxon>Dikarya</taxon>
        <taxon>Ascomycota</taxon>
        <taxon>Pezizomycotina</taxon>
        <taxon>Sordariomycetes</taxon>
        <taxon>Hypocreomycetidae</taxon>
        <taxon>Hypocreales</taxon>
        <taxon>Bionectriaceae</taxon>
        <taxon>Clonostachys</taxon>
    </lineage>
</organism>
<reference evidence="2" key="1">
    <citation type="submission" date="2019-06" db="EMBL/GenBank/DDBJ databases">
        <authorList>
            <person name="Broberg M."/>
        </authorList>
    </citation>
    <scope>NUCLEOTIDE SEQUENCE [LARGE SCALE GENOMIC DNA]</scope>
</reference>
<proteinExistence type="predicted"/>
<gene>
    <name evidence="1" type="ORF">CBYS24578_00006794</name>
</gene>
<accession>A0A9N9U9N6</accession>
<dbReference type="AlphaFoldDB" id="A0A9N9U9N6"/>
<evidence type="ECO:0000313" key="2">
    <source>
        <dbReference type="Proteomes" id="UP000754883"/>
    </source>
</evidence>
<keyword evidence="2" id="KW-1185">Reference proteome</keyword>
<comment type="caution">
    <text evidence="1">The sequence shown here is derived from an EMBL/GenBank/DDBJ whole genome shotgun (WGS) entry which is preliminary data.</text>
</comment>
<protein>
    <submittedName>
        <fullName evidence="1">Uncharacterized protein</fullName>
    </submittedName>
</protein>
<evidence type="ECO:0000313" key="1">
    <source>
        <dbReference type="EMBL" id="CAG9985121.1"/>
    </source>
</evidence>
<name>A0A9N9U9N6_9HYPO</name>
<sequence>MAVHACFRAQCGICGRALVAGDRFIPLIGGELSPESPPCLKGAKFPRGNEGAFNYHGRTLCWRQKCQQCKHGSRAVGVHSDCFVLFQRECGLEDALDRLWVAVLSRSPWYFSLNARVNGRADCPLELIYEKADKFGLSAWRLLPRELTDMIQDSSESALFWLYLSALSFIRDLPGEDSSDGSSHVSVPLNNILAWTRGSAPIITPEEEGPPIVRLTSDCRGLRQIERLDSMPHYQDWRSDTMEFAIQDVSLVKRVTAEFKYNILRLETPNINHGFHIWDMPNPPLLEDCKFCGHVGNSMRFSTIDLHAVTGLTFFFSHSKVYAVHPHTPSSPDATKTFKRFSRQRRASLAWVYLPLPRGDEIISFGIRVKAAEGRTVSQMPCFMFRTKLAGEVILGPLPARYTHQDVVLEPSSPKLLIHNNTNFGPITVFGAFTPEKDDSVPSFLNTPPSNFPTGPALFSSVSLESVTCIETFHGKKTGTVAGILFHYENGAQRAAGNCRIGLDKVQTYINPTRLCWHSILKLPNSMYAIYELVSGNSSTYHLHKTHPTATRTDTWVCTDLVGTMEFWFSQEESSILIHHP</sequence>
<reference evidence="1 2" key="2">
    <citation type="submission" date="2021-10" db="EMBL/GenBank/DDBJ databases">
        <authorList>
            <person name="Piombo E."/>
        </authorList>
    </citation>
    <scope>NUCLEOTIDE SEQUENCE [LARGE SCALE GENOMIC DNA]</scope>
</reference>
<dbReference type="EMBL" id="CABFNO020001394">
    <property type="protein sequence ID" value="CAG9985121.1"/>
    <property type="molecule type" value="Genomic_DNA"/>
</dbReference>